<dbReference type="GO" id="GO:0046491">
    <property type="term" value="P:L-methylmalonyl-CoA metabolic process"/>
    <property type="evidence" value="ECO:0007669"/>
    <property type="project" value="TreeGrafter"/>
</dbReference>
<comment type="caution">
    <text evidence="2">The sequence shown here is derived from an EMBL/GenBank/DDBJ whole genome shotgun (WGS) entry which is preliminary data.</text>
</comment>
<dbReference type="GO" id="GO:0046872">
    <property type="term" value="F:metal ion binding"/>
    <property type="evidence" value="ECO:0007669"/>
    <property type="project" value="UniProtKB-KW"/>
</dbReference>
<dbReference type="InterPro" id="IPR029068">
    <property type="entry name" value="Glyas_Bleomycin-R_OHBP_Dase"/>
</dbReference>
<organism evidence="2 3">
    <name type="scientific">Hymenobacter busanensis</name>
    <dbReference type="NCBI Taxonomy" id="2607656"/>
    <lineage>
        <taxon>Bacteria</taxon>
        <taxon>Pseudomonadati</taxon>
        <taxon>Bacteroidota</taxon>
        <taxon>Cytophagia</taxon>
        <taxon>Cytophagales</taxon>
        <taxon>Hymenobacteraceae</taxon>
        <taxon>Hymenobacter</taxon>
    </lineage>
</organism>
<dbReference type="InterPro" id="IPR051785">
    <property type="entry name" value="MMCE/EMCE_epimerase"/>
</dbReference>
<proteinExistence type="predicted"/>
<dbReference type="PANTHER" id="PTHR43048">
    <property type="entry name" value="METHYLMALONYL-COA EPIMERASE"/>
    <property type="match status" value="1"/>
</dbReference>
<keyword evidence="3" id="KW-1185">Reference proteome</keyword>
<dbReference type="EMBL" id="VTWU01000002">
    <property type="protein sequence ID" value="KAA9338342.1"/>
    <property type="molecule type" value="Genomic_DNA"/>
</dbReference>
<dbReference type="RefSeq" id="WP_151077866.1">
    <property type="nucleotide sequence ID" value="NZ_CP047647.1"/>
</dbReference>
<dbReference type="InterPro" id="IPR037523">
    <property type="entry name" value="VOC_core"/>
</dbReference>
<dbReference type="PROSITE" id="PS51819">
    <property type="entry name" value="VOC"/>
    <property type="match status" value="1"/>
</dbReference>
<reference evidence="2 3" key="1">
    <citation type="submission" date="2019-09" db="EMBL/GenBank/DDBJ databases">
        <title>Genome sequence of Hymenobacter sp. M3.</title>
        <authorList>
            <person name="Srinivasan S."/>
        </authorList>
    </citation>
    <scope>NUCLEOTIDE SEQUENCE [LARGE SCALE GENOMIC DNA]</scope>
    <source>
        <strain evidence="2 3">M3</strain>
    </source>
</reference>
<keyword evidence="1" id="KW-0479">Metal-binding</keyword>
<gene>
    <name evidence="2" type="ORF">F0P96_05770</name>
</gene>
<evidence type="ECO:0000313" key="2">
    <source>
        <dbReference type="EMBL" id="KAA9338342.1"/>
    </source>
</evidence>
<evidence type="ECO:0000256" key="1">
    <source>
        <dbReference type="ARBA" id="ARBA00022723"/>
    </source>
</evidence>
<name>A0A7L5A1Z2_9BACT</name>
<dbReference type="AlphaFoldDB" id="A0A7L5A1Z2"/>
<dbReference type="Proteomes" id="UP000326380">
    <property type="component" value="Unassembled WGS sequence"/>
</dbReference>
<accession>A0A7L5A1Z2</accession>
<evidence type="ECO:0000313" key="3">
    <source>
        <dbReference type="Proteomes" id="UP000326380"/>
    </source>
</evidence>
<dbReference type="SUPFAM" id="SSF54593">
    <property type="entry name" value="Glyoxalase/Bleomycin resistance protein/Dihydroxybiphenyl dioxygenase"/>
    <property type="match status" value="1"/>
</dbReference>
<protein>
    <submittedName>
        <fullName evidence="2">VOC family protein</fullName>
    </submittedName>
</protein>
<sequence length="152" mass="16481">MPLLAARYAHTNLIAENWQELAAFYETVFGCQPVPPVRDFRGPQLEAGTGVPGAALRGAHLRLPGHGEQGPTLEIFEYNPLENRARTAPNRPGFGHIAFEVPDVEAARAVVLAEGGHALGEVVTLQTATGARVTWAYVTDPECNIIELQQWS</sequence>
<dbReference type="Gene3D" id="3.10.180.10">
    <property type="entry name" value="2,3-Dihydroxybiphenyl 1,2-Dioxygenase, domain 1"/>
    <property type="match status" value="1"/>
</dbReference>
<dbReference type="PANTHER" id="PTHR43048:SF3">
    <property type="entry name" value="METHYLMALONYL-COA EPIMERASE, MITOCHONDRIAL"/>
    <property type="match status" value="1"/>
</dbReference>
<dbReference type="GO" id="GO:0004493">
    <property type="term" value="F:methylmalonyl-CoA epimerase activity"/>
    <property type="evidence" value="ECO:0007669"/>
    <property type="project" value="TreeGrafter"/>
</dbReference>
<dbReference type="Pfam" id="PF13669">
    <property type="entry name" value="Glyoxalase_4"/>
    <property type="match status" value="1"/>
</dbReference>